<evidence type="ECO:0000313" key="1">
    <source>
        <dbReference type="EMBL" id="QBK84817.1"/>
    </source>
</evidence>
<gene>
    <name evidence="1" type="ORF">LCDPAC02_00160</name>
</gene>
<accession>A0A481YPC2</accession>
<reference evidence="1" key="1">
    <citation type="journal article" date="2019" name="MBio">
        <title>Virus Genomes from Deep Sea Sediments Expand the Ocean Megavirome and Support Independent Origins of Viral Gigantism.</title>
        <authorList>
            <person name="Backstrom D."/>
            <person name="Yutin N."/>
            <person name="Jorgensen S.L."/>
            <person name="Dharamshi J."/>
            <person name="Homa F."/>
            <person name="Zaremba-Niedwiedzka K."/>
            <person name="Spang A."/>
            <person name="Wolf Y.I."/>
            <person name="Koonin E.V."/>
            <person name="Ettema T.J."/>
        </authorList>
    </citation>
    <scope>NUCLEOTIDE SEQUENCE</scope>
</reference>
<dbReference type="EMBL" id="MK500299">
    <property type="protein sequence ID" value="QBK84817.1"/>
    <property type="molecule type" value="Genomic_DNA"/>
</dbReference>
<organism evidence="1">
    <name type="scientific">Pithovirus LCDPAC02</name>
    <dbReference type="NCBI Taxonomy" id="2506601"/>
    <lineage>
        <taxon>Viruses</taxon>
        <taxon>Pithoviruses</taxon>
    </lineage>
</organism>
<proteinExistence type="predicted"/>
<protein>
    <submittedName>
        <fullName evidence="1">Uncharacterized protein</fullName>
    </submittedName>
</protein>
<sequence>MEKLKSTNCEDKYWKHYININIGLKYYDSNHCTDGGKWLLFFDINSMDEKWKSCKQIYDEQKILYEMYKLGIFE</sequence>
<name>A0A481YPC2_9VIRU</name>